<proteinExistence type="predicted"/>
<gene>
    <name evidence="1" type="ORF">D7294_04680</name>
</gene>
<name>A0A3A9ZCB7_9ACTN</name>
<keyword evidence="2" id="KW-1185">Reference proteome</keyword>
<evidence type="ECO:0000313" key="1">
    <source>
        <dbReference type="EMBL" id="RKN45759.1"/>
    </source>
</evidence>
<dbReference type="PROSITE" id="PS51257">
    <property type="entry name" value="PROKAR_LIPOPROTEIN"/>
    <property type="match status" value="1"/>
</dbReference>
<protein>
    <recommendedName>
        <fullName evidence="3">DUF3558 domain-containing protein</fullName>
    </recommendedName>
</protein>
<dbReference type="OrthoDB" id="4337996at2"/>
<reference evidence="1 2" key="1">
    <citation type="journal article" date="2014" name="Int. J. Syst. Evol. Microbiol.">
        <title>Streptomyces hoynatensis sp. nov., isolated from deep marine sediment.</title>
        <authorList>
            <person name="Veyisoglu A."/>
            <person name="Sahin N."/>
        </authorList>
    </citation>
    <scope>NUCLEOTIDE SEQUENCE [LARGE SCALE GENOMIC DNA]</scope>
    <source>
        <strain evidence="1 2">KCTC 29097</strain>
    </source>
</reference>
<evidence type="ECO:0008006" key="3">
    <source>
        <dbReference type="Google" id="ProtNLM"/>
    </source>
</evidence>
<dbReference type="AlphaFoldDB" id="A0A3A9ZCB7"/>
<comment type="caution">
    <text evidence="1">The sequence shown here is derived from an EMBL/GenBank/DDBJ whole genome shotgun (WGS) entry which is preliminary data.</text>
</comment>
<dbReference type="Proteomes" id="UP000272474">
    <property type="component" value="Unassembled WGS sequence"/>
</dbReference>
<dbReference type="EMBL" id="RBAL01000002">
    <property type="protein sequence ID" value="RKN45759.1"/>
    <property type="molecule type" value="Genomic_DNA"/>
</dbReference>
<sequence>MNRSERSGALALALAALLLGCGGPSGREYALPRNFCGVDLPQEDFESLFPAGSKLLIQPSFDDSSAWAGSRYCRIAVDGDDVIRADANGVDSFEGAIVHSDLSVEMDEAEPVEGEFDAFVWPHVAMATAPCHLDSGAGFNTIETLTLALTADSPGDDDESVRVLSELIQPFMAATVEMTACQEGDRQS</sequence>
<accession>A0A3A9ZCB7</accession>
<evidence type="ECO:0000313" key="2">
    <source>
        <dbReference type="Proteomes" id="UP000272474"/>
    </source>
</evidence>
<dbReference type="RefSeq" id="WP_120675785.1">
    <property type="nucleotide sequence ID" value="NZ_RBAL01000002.1"/>
</dbReference>
<organism evidence="1 2">
    <name type="scientific">Streptomyces hoynatensis</name>
    <dbReference type="NCBI Taxonomy" id="1141874"/>
    <lineage>
        <taxon>Bacteria</taxon>
        <taxon>Bacillati</taxon>
        <taxon>Actinomycetota</taxon>
        <taxon>Actinomycetes</taxon>
        <taxon>Kitasatosporales</taxon>
        <taxon>Streptomycetaceae</taxon>
        <taxon>Streptomyces</taxon>
    </lineage>
</organism>